<evidence type="ECO:0000313" key="2">
    <source>
        <dbReference type="Proteomes" id="UP000306102"/>
    </source>
</evidence>
<organism evidence="1 2">
    <name type="scientific">Camellia sinensis var. sinensis</name>
    <name type="common">China tea</name>
    <dbReference type="NCBI Taxonomy" id="542762"/>
    <lineage>
        <taxon>Eukaryota</taxon>
        <taxon>Viridiplantae</taxon>
        <taxon>Streptophyta</taxon>
        <taxon>Embryophyta</taxon>
        <taxon>Tracheophyta</taxon>
        <taxon>Spermatophyta</taxon>
        <taxon>Magnoliopsida</taxon>
        <taxon>eudicotyledons</taxon>
        <taxon>Gunneridae</taxon>
        <taxon>Pentapetalae</taxon>
        <taxon>asterids</taxon>
        <taxon>Ericales</taxon>
        <taxon>Theaceae</taxon>
        <taxon>Camellia</taxon>
    </lineage>
</organism>
<dbReference type="EMBL" id="SDRB02001877">
    <property type="protein sequence ID" value="THG20504.1"/>
    <property type="molecule type" value="Genomic_DNA"/>
</dbReference>
<evidence type="ECO:0000313" key="1">
    <source>
        <dbReference type="EMBL" id="THG20504.1"/>
    </source>
</evidence>
<dbReference type="InterPro" id="IPR001353">
    <property type="entry name" value="Proteasome_sua/b"/>
</dbReference>
<dbReference type="AlphaFoldDB" id="A0A4S4EVG9"/>
<comment type="caution">
    <text evidence="1">The sequence shown here is derived from an EMBL/GenBank/DDBJ whole genome shotgun (WGS) entry which is preliminary data.</text>
</comment>
<dbReference type="InterPro" id="IPR029055">
    <property type="entry name" value="Ntn_hydrolases_N"/>
</dbReference>
<sequence>MTSAASLVSSDDPEQWCLGPAPNPGIQVGLAMYQTYDMPTWSLIGLPRGWGFDDVAPVRLVIYPYVTGTSVIGIKFKDGILMAADMGGSYGSTLRYKSVERLKSVGKHSLLGASGEINDFQEILCNLDKLITSLLSQSITEGLPWRDLLSYFVSLFRLQTWGQLCNIGINSSPAKKFPISLWAKPFYSGHSAQPNEAFQAQALGLPFLSPYLQSIGSDYRHGANFATSASTVLLPKSSLFVSGLSPFALAIQLNQMKHFKVKVDEPQSNGKNRVHHGASTFN</sequence>
<dbReference type="STRING" id="542762.A0A4S4EVG9"/>
<proteinExistence type="predicted"/>
<dbReference type="Pfam" id="PF00227">
    <property type="entry name" value="Proteasome"/>
    <property type="match status" value="1"/>
</dbReference>
<accession>A0A4S4EVG9</accession>
<dbReference type="SUPFAM" id="SSF56235">
    <property type="entry name" value="N-terminal nucleophile aminohydrolases (Ntn hydrolases)"/>
    <property type="match status" value="1"/>
</dbReference>
<name>A0A4S4EVG9_CAMSN</name>
<dbReference type="Gene3D" id="3.60.20.10">
    <property type="entry name" value="Glutamine Phosphoribosylpyrophosphate, subunit 1, domain 1"/>
    <property type="match status" value="1"/>
</dbReference>
<keyword evidence="2" id="KW-1185">Reference proteome</keyword>
<dbReference type="GO" id="GO:0051603">
    <property type="term" value="P:proteolysis involved in protein catabolic process"/>
    <property type="evidence" value="ECO:0007669"/>
    <property type="project" value="InterPro"/>
</dbReference>
<protein>
    <recommendedName>
        <fullName evidence="3">Proteasome subunit beta</fullName>
    </recommendedName>
</protein>
<gene>
    <name evidence="1" type="ORF">TEA_025248</name>
</gene>
<reference evidence="1 2" key="1">
    <citation type="journal article" date="2018" name="Proc. Natl. Acad. Sci. U.S.A.">
        <title>Draft genome sequence of Camellia sinensis var. sinensis provides insights into the evolution of the tea genome and tea quality.</title>
        <authorList>
            <person name="Wei C."/>
            <person name="Yang H."/>
            <person name="Wang S."/>
            <person name="Zhao J."/>
            <person name="Liu C."/>
            <person name="Gao L."/>
            <person name="Xia E."/>
            <person name="Lu Y."/>
            <person name="Tai Y."/>
            <person name="She G."/>
            <person name="Sun J."/>
            <person name="Cao H."/>
            <person name="Tong W."/>
            <person name="Gao Q."/>
            <person name="Li Y."/>
            <person name="Deng W."/>
            <person name="Jiang X."/>
            <person name="Wang W."/>
            <person name="Chen Q."/>
            <person name="Zhang S."/>
            <person name="Li H."/>
            <person name="Wu J."/>
            <person name="Wang P."/>
            <person name="Li P."/>
            <person name="Shi C."/>
            <person name="Zheng F."/>
            <person name="Jian J."/>
            <person name="Huang B."/>
            <person name="Shan D."/>
            <person name="Shi M."/>
            <person name="Fang C."/>
            <person name="Yue Y."/>
            <person name="Li F."/>
            <person name="Li D."/>
            <person name="Wei S."/>
            <person name="Han B."/>
            <person name="Jiang C."/>
            <person name="Yin Y."/>
            <person name="Xia T."/>
            <person name="Zhang Z."/>
            <person name="Bennetzen J.L."/>
            <person name="Zhao S."/>
            <person name="Wan X."/>
        </authorList>
    </citation>
    <scope>NUCLEOTIDE SEQUENCE [LARGE SCALE GENOMIC DNA]</scope>
    <source>
        <strain evidence="2">cv. Shuchazao</strain>
        <tissue evidence="1">Leaf</tissue>
    </source>
</reference>
<dbReference type="Proteomes" id="UP000306102">
    <property type="component" value="Unassembled WGS sequence"/>
</dbReference>
<evidence type="ECO:0008006" key="3">
    <source>
        <dbReference type="Google" id="ProtNLM"/>
    </source>
</evidence>
<dbReference type="GO" id="GO:0005839">
    <property type="term" value="C:proteasome core complex"/>
    <property type="evidence" value="ECO:0007669"/>
    <property type="project" value="InterPro"/>
</dbReference>